<dbReference type="AlphaFoldDB" id="A0A7C1ATT6"/>
<reference evidence="2" key="1">
    <citation type="journal article" date="2020" name="mSystems">
        <title>Genome- and Community-Level Interaction Insights into Carbon Utilization and Element Cycling Functions of Hydrothermarchaeota in Hydrothermal Sediment.</title>
        <authorList>
            <person name="Zhou Z."/>
            <person name="Liu Y."/>
            <person name="Xu W."/>
            <person name="Pan J."/>
            <person name="Luo Z.H."/>
            <person name="Li M."/>
        </authorList>
    </citation>
    <scope>NUCLEOTIDE SEQUENCE [LARGE SCALE GENOMIC DNA]</scope>
    <source>
        <strain evidence="2">HyVt-19</strain>
    </source>
</reference>
<keyword evidence="1" id="KW-0472">Membrane</keyword>
<gene>
    <name evidence="2" type="ORF">ENG14_00870</name>
</gene>
<evidence type="ECO:0000313" key="2">
    <source>
        <dbReference type="EMBL" id="HDL89439.1"/>
    </source>
</evidence>
<feature type="transmembrane region" description="Helical" evidence="1">
    <location>
        <begin position="7"/>
        <end position="22"/>
    </location>
</feature>
<feature type="transmembrane region" description="Helical" evidence="1">
    <location>
        <begin position="28"/>
        <end position="47"/>
    </location>
</feature>
<proteinExistence type="predicted"/>
<dbReference type="EMBL" id="DQZW01000039">
    <property type="protein sequence ID" value="HDL89439.1"/>
    <property type="molecule type" value="Genomic_DNA"/>
</dbReference>
<comment type="caution">
    <text evidence="2">The sequence shown here is derived from an EMBL/GenBank/DDBJ whole genome shotgun (WGS) entry which is preliminary data.</text>
</comment>
<dbReference type="PANTHER" id="PTHR34351:SF1">
    <property type="entry name" value="SLR1927 PROTEIN"/>
    <property type="match status" value="1"/>
</dbReference>
<sequence length="297" mass="33601">MKIRKAGYLYIIVTIFIAMAGVNTGNNMVYLIASFLLAYMALSGWIAQMNLARLEVEIITPQECFARTPIPIIVKIHNRKSFLPSFFLTTKMHILGKEKAEIWFLHVPARDTVSGMAEIKINRRGVVGIDSIIIQSGFPFNFFDRYQVIKIKREMFLFPRPERCNSDMITVEGNCGRGGSGLGVPNYDDMYSIREYVPGDPPKFINWKATAKTDKIKVNELGTETPESLILNLTNIPPSQIERTLSCCTYLVLKLTEKGVPIGIKTNRTFIQPATGKNHRRKLLRTLALYDDGQNGY</sequence>
<accession>A0A7C1ATT6</accession>
<name>A0A7C1ATT6_9BACT</name>
<dbReference type="PANTHER" id="PTHR34351">
    <property type="entry name" value="SLR1927 PROTEIN-RELATED"/>
    <property type="match status" value="1"/>
</dbReference>
<evidence type="ECO:0000256" key="1">
    <source>
        <dbReference type="SAM" id="Phobius"/>
    </source>
</evidence>
<protein>
    <submittedName>
        <fullName evidence="2">DUF58 domain-containing protein</fullName>
    </submittedName>
</protein>
<keyword evidence="1" id="KW-1133">Transmembrane helix</keyword>
<keyword evidence="1" id="KW-0812">Transmembrane</keyword>
<organism evidence="2">
    <name type="scientific">Thermodesulforhabdus norvegica</name>
    <dbReference type="NCBI Taxonomy" id="39841"/>
    <lineage>
        <taxon>Bacteria</taxon>
        <taxon>Pseudomonadati</taxon>
        <taxon>Thermodesulfobacteriota</taxon>
        <taxon>Syntrophobacteria</taxon>
        <taxon>Syntrophobacterales</taxon>
        <taxon>Thermodesulforhabdaceae</taxon>
        <taxon>Thermodesulforhabdus</taxon>
    </lineage>
</organism>
<dbReference type="Proteomes" id="UP000886355">
    <property type="component" value="Unassembled WGS sequence"/>
</dbReference>